<feature type="compositionally biased region" description="Basic and acidic residues" evidence="1">
    <location>
        <begin position="77"/>
        <end position="93"/>
    </location>
</feature>
<evidence type="ECO:0000256" key="1">
    <source>
        <dbReference type="SAM" id="MobiDB-lite"/>
    </source>
</evidence>
<organism evidence="2 3">
    <name type="scientific">Ophiocordyceps australis</name>
    <dbReference type="NCBI Taxonomy" id="1399860"/>
    <lineage>
        <taxon>Eukaryota</taxon>
        <taxon>Fungi</taxon>
        <taxon>Dikarya</taxon>
        <taxon>Ascomycota</taxon>
        <taxon>Pezizomycotina</taxon>
        <taxon>Sordariomycetes</taxon>
        <taxon>Hypocreomycetidae</taxon>
        <taxon>Hypocreales</taxon>
        <taxon>Ophiocordycipitaceae</taxon>
        <taxon>Ophiocordyceps</taxon>
    </lineage>
</organism>
<dbReference type="EMBL" id="NJET01000014">
    <property type="protein sequence ID" value="PHH65722.1"/>
    <property type="molecule type" value="Genomic_DNA"/>
</dbReference>
<accession>A0A2C5YEL0</accession>
<evidence type="ECO:0000313" key="2">
    <source>
        <dbReference type="EMBL" id="PHH65722.1"/>
    </source>
</evidence>
<feature type="region of interest" description="Disordered" evidence="1">
    <location>
        <begin position="1"/>
        <end position="118"/>
    </location>
</feature>
<name>A0A2C5YEL0_9HYPO</name>
<reference evidence="2 3" key="1">
    <citation type="submission" date="2017-06" db="EMBL/GenBank/DDBJ databases">
        <title>Ant-infecting Ophiocordyceps genomes reveal a high diversity of potential behavioral manipulation genes and a possible major role for enterotoxins.</title>
        <authorList>
            <person name="De Bekker C."/>
            <person name="Evans H.C."/>
            <person name="Brachmann A."/>
            <person name="Hughes D.P."/>
        </authorList>
    </citation>
    <scope>NUCLEOTIDE SEQUENCE [LARGE SCALE GENOMIC DNA]</scope>
    <source>
        <strain evidence="2 3">Map64</strain>
    </source>
</reference>
<feature type="compositionally biased region" description="Acidic residues" evidence="1">
    <location>
        <begin position="61"/>
        <end position="76"/>
    </location>
</feature>
<comment type="caution">
    <text evidence="2">The sequence shown here is derived from an EMBL/GenBank/DDBJ whole genome shotgun (WGS) entry which is preliminary data.</text>
</comment>
<keyword evidence="3" id="KW-1185">Reference proteome</keyword>
<feature type="compositionally biased region" description="Basic and acidic residues" evidence="1">
    <location>
        <begin position="9"/>
        <end position="22"/>
    </location>
</feature>
<gene>
    <name evidence="2" type="ORF">CDD81_1449</name>
</gene>
<sequence length="118" mass="13474">MNRNRLHKGTPEERRGPKKKTDSGPLWKSVNPGMVPGEESITVPTENLKEQYSYEGSGNDETSEDDDSEVGSEDDEVYSKNEDLEEGTRERQGRQGRQKGRQGRTSRRGRKGQFKWCI</sequence>
<protein>
    <submittedName>
        <fullName evidence="2">Uncharacterized protein</fullName>
    </submittedName>
</protein>
<proteinExistence type="predicted"/>
<evidence type="ECO:0000313" key="3">
    <source>
        <dbReference type="Proteomes" id="UP000226192"/>
    </source>
</evidence>
<feature type="compositionally biased region" description="Basic residues" evidence="1">
    <location>
        <begin position="94"/>
        <end position="118"/>
    </location>
</feature>
<dbReference type="AlphaFoldDB" id="A0A2C5YEL0"/>
<dbReference type="Proteomes" id="UP000226192">
    <property type="component" value="Unassembled WGS sequence"/>
</dbReference>